<evidence type="ECO:0000259" key="1">
    <source>
        <dbReference type="PROSITE" id="PS50943"/>
    </source>
</evidence>
<evidence type="ECO:0000313" key="2">
    <source>
        <dbReference type="EMBL" id="SDN85580.1"/>
    </source>
</evidence>
<dbReference type="Gene3D" id="3.30.450.180">
    <property type="match status" value="1"/>
</dbReference>
<dbReference type="AlphaFoldDB" id="A0A1H0ET98"/>
<accession>A0A1H0ET98</accession>
<dbReference type="PROSITE" id="PS50943">
    <property type="entry name" value="HTH_CROC1"/>
    <property type="match status" value="1"/>
</dbReference>
<dbReference type="CDD" id="cd00093">
    <property type="entry name" value="HTH_XRE"/>
    <property type="match status" value="1"/>
</dbReference>
<dbReference type="EMBL" id="FNIR01000002">
    <property type="protein sequence ID" value="SDN85580.1"/>
    <property type="molecule type" value="Genomic_DNA"/>
</dbReference>
<feature type="domain" description="HTH cro/C1-type" evidence="1">
    <location>
        <begin position="36"/>
        <end position="83"/>
    </location>
</feature>
<evidence type="ECO:0000313" key="3">
    <source>
        <dbReference type="Proteomes" id="UP000199088"/>
    </source>
</evidence>
<dbReference type="Pfam" id="PF17765">
    <property type="entry name" value="MLTR_LBD"/>
    <property type="match status" value="1"/>
</dbReference>
<keyword evidence="3" id="KW-1185">Reference proteome</keyword>
<dbReference type="Pfam" id="PF13560">
    <property type="entry name" value="HTH_31"/>
    <property type="match status" value="1"/>
</dbReference>
<dbReference type="Proteomes" id="UP000199088">
    <property type="component" value="Unassembled WGS sequence"/>
</dbReference>
<dbReference type="GO" id="GO:0003677">
    <property type="term" value="F:DNA binding"/>
    <property type="evidence" value="ECO:0007669"/>
    <property type="project" value="InterPro"/>
</dbReference>
<dbReference type="SMART" id="SM00530">
    <property type="entry name" value="HTH_XRE"/>
    <property type="match status" value="1"/>
</dbReference>
<proteinExistence type="predicted"/>
<name>A0A1H0ET98_9ACTN</name>
<dbReference type="InterPro" id="IPR001387">
    <property type="entry name" value="Cro/C1-type_HTH"/>
</dbReference>
<reference evidence="3" key="1">
    <citation type="submission" date="2016-10" db="EMBL/GenBank/DDBJ databases">
        <authorList>
            <person name="Varghese N."/>
            <person name="Submissions S."/>
        </authorList>
    </citation>
    <scope>NUCLEOTIDE SEQUENCE [LARGE SCALE GENOMIC DNA]</scope>
    <source>
        <strain evidence="3">DSM 45843</strain>
    </source>
</reference>
<gene>
    <name evidence="2" type="ORF">SAMN05660199_00857</name>
</gene>
<dbReference type="InterPro" id="IPR041413">
    <property type="entry name" value="MLTR_LBD"/>
</dbReference>
<dbReference type="Gene3D" id="1.10.260.40">
    <property type="entry name" value="lambda repressor-like DNA-binding domains"/>
    <property type="match status" value="1"/>
</dbReference>
<dbReference type="SUPFAM" id="SSF47413">
    <property type="entry name" value="lambda repressor-like DNA-binding domains"/>
    <property type="match status" value="1"/>
</dbReference>
<dbReference type="InterPro" id="IPR010982">
    <property type="entry name" value="Lambda_DNA-bd_dom_sf"/>
</dbReference>
<sequence>MDMDRSGLADFLRRCRESLQPEDVGLPRGQRRRTSGLRREEVAALAHMSVDYYARIERQRGPQPSGSMVASIAQALHLSLDQRDHLYRLAGHHPPVRGGAGEHLSPGVLRILDRLDDTPAEVVTELGETLRQTRPGVALLGDASLRTGPARSLGYRWFTDPTTRDRYHPDDHDLLGRAWASGLRHVLALRGPGSRAATLTEDLLARSAEFRRVWELHEVGVHPGERKRLVHPELGLLELQCQTLQDPHQGHSLLVYTAAPGTETYEKLQLLAAVST</sequence>
<dbReference type="PANTHER" id="PTHR35010:SF2">
    <property type="entry name" value="BLL4672 PROTEIN"/>
    <property type="match status" value="1"/>
</dbReference>
<dbReference type="PANTHER" id="PTHR35010">
    <property type="entry name" value="BLL4672 PROTEIN-RELATED"/>
    <property type="match status" value="1"/>
</dbReference>
<protein>
    <submittedName>
        <fullName evidence="2">Helix-turn-helix domain-containing protein</fullName>
    </submittedName>
</protein>
<dbReference type="STRING" id="1052260.SAMN05660199_00857"/>
<organism evidence="2 3">
    <name type="scientific">Klenkia soli</name>
    <dbReference type="NCBI Taxonomy" id="1052260"/>
    <lineage>
        <taxon>Bacteria</taxon>
        <taxon>Bacillati</taxon>
        <taxon>Actinomycetota</taxon>
        <taxon>Actinomycetes</taxon>
        <taxon>Geodermatophilales</taxon>
        <taxon>Geodermatophilaceae</taxon>
        <taxon>Klenkia</taxon>
    </lineage>
</organism>